<comment type="function">
    <text evidence="8">Catalyzes the ATP-dependent conversion of 5-aminoimidazole ribonucleotide (AIR) and HCO(3)- to N5-carboxyaminoimidazole ribonucleotide (N5-CAIR).</text>
</comment>
<dbReference type="InterPro" id="IPR005875">
    <property type="entry name" value="PurK"/>
</dbReference>
<dbReference type="InterPro" id="IPR054350">
    <property type="entry name" value="PurT/PurK_preATP-grasp"/>
</dbReference>
<evidence type="ECO:0000256" key="1">
    <source>
        <dbReference type="ARBA" id="ARBA00001936"/>
    </source>
</evidence>
<feature type="domain" description="ATP-grasp" evidence="9">
    <location>
        <begin position="112"/>
        <end position="296"/>
    </location>
</feature>
<dbReference type="InterPro" id="IPR011054">
    <property type="entry name" value="Rudment_hybrid_motif"/>
</dbReference>
<dbReference type="Pfam" id="PF02222">
    <property type="entry name" value="ATP-grasp"/>
    <property type="match status" value="1"/>
</dbReference>
<dbReference type="NCBIfam" id="TIGR01161">
    <property type="entry name" value="purK"/>
    <property type="match status" value="1"/>
</dbReference>
<dbReference type="PANTHER" id="PTHR11609">
    <property type="entry name" value="PURINE BIOSYNTHESIS PROTEIN 6/7, PUR6/7"/>
    <property type="match status" value="1"/>
</dbReference>
<keyword evidence="6" id="KW-0464">Manganese</keyword>
<evidence type="ECO:0000256" key="2">
    <source>
        <dbReference type="ARBA" id="ARBA00001946"/>
    </source>
</evidence>
<keyword evidence="5 7" id="KW-0067">ATP-binding</keyword>
<comment type="catalytic activity">
    <reaction evidence="7 8">
        <text>5-amino-1-(5-phospho-beta-D-ribosyl)imidazole + hydrogencarbonate + ATP = 5-carboxyamino-1-(5-phospho-D-ribosyl)imidazole + ADP + phosphate + 2 H(+)</text>
        <dbReference type="Rhea" id="RHEA:19317"/>
        <dbReference type="ChEBI" id="CHEBI:15378"/>
        <dbReference type="ChEBI" id="CHEBI:17544"/>
        <dbReference type="ChEBI" id="CHEBI:30616"/>
        <dbReference type="ChEBI" id="CHEBI:43474"/>
        <dbReference type="ChEBI" id="CHEBI:58730"/>
        <dbReference type="ChEBI" id="CHEBI:137981"/>
        <dbReference type="ChEBI" id="CHEBI:456216"/>
        <dbReference type="EC" id="6.3.4.18"/>
    </reaction>
</comment>
<evidence type="ECO:0000256" key="8">
    <source>
        <dbReference type="RuleBase" id="RU361200"/>
    </source>
</evidence>
<dbReference type="Gene3D" id="3.30.470.20">
    <property type="entry name" value="ATP-grasp fold, B domain"/>
    <property type="match status" value="1"/>
</dbReference>
<comment type="cofactor">
    <cofactor evidence="1">
        <name>Mn(2+)</name>
        <dbReference type="ChEBI" id="CHEBI:29035"/>
    </cofactor>
</comment>
<evidence type="ECO:0000256" key="7">
    <source>
        <dbReference type="HAMAP-Rule" id="MF_01928"/>
    </source>
</evidence>
<evidence type="ECO:0000259" key="9">
    <source>
        <dbReference type="PROSITE" id="PS50975"/>
    </source>
</evidence>
<dbReference type="EMBL" id="JAGMVS010000039">
    <property type="protein sequence ID" value="MCM2436751.1"/>
    <property type="molecule type" value="Genomic_DNA"/>
</dbReference>
<dbReference type="Pfam" id="PF17769">
    <property type="entry name" value="PurK_C"/>
    <property type="match status" value="1"/>
</dbReference>
<keyword evidence="4 7" id="KW-0658">Purine biosynthesis</keyword>
<evidence type="ECO:0000313" key="11">
    <source>
        <dbReference type="Proteomes" id="UP001057481"/>
    </source>
</evidence>
<dbReference type="PROSITE" id="PS50975">
    <property type="entry name" value="ATP_GRASP"/>
    <property type="match status" value="1"/>
</dbReference>
<dbReference type="Gene3D" id="3.30.1490.20">
    <property type="entry name" value="ATP-grasp fold, A domain"/>
    <property type="match status" value="1"/>
</dbReference>
<dbReference type="InterPro" id="IPR016185">
    <property type="entry name" value="PreATP-grasp_dom_sf"/>
</dbReference>
<organism evidence="10 11">
    <name type="scientific">Periweissella beninensis</name>
    <dbReference type="NCBI Taxonomy" id="504936"/>
    <lineage>
        <taxon>Bacteria</taxon>
        <taxon>Bacillati</taxon>
        <taxon>Bacillota</taxon>
        <taxon>Bacilli</taxon>
        <taxon>Lactobacillales</taxon>
        <taxon>Lactobacillaceae</taxon>
        <taxon>Periweissella</taxon>
    </lineage>
</organism>
<dbReference type="Gene3D" id="3.40.50.20">
    <property type="match status" value="1"/>
</dbReference>
<keyword evidence="3 7" id="KW-0547">Nucleotide-binding</keyword>
<dbReference type="InterPro" id="IPR013815">
    <property type="entry name" value="ATP_grasp_subdomain_1"/>
</dbReference>
<dbReference type="Proteomes" id="UP001057481">
    <property type="component" value="Unassembled WGS sequence"/>
</dbReference>
<dbReference type="PANTHER" id="PTHR11609:SF5">
    <property type="entry name" value="PHOSPHORIBOSYLAMINOIMIDAZOLE CARBOXYLASE"/>
    <property type="match status" value="1"/>
</dbReference>
<reference evidence="10" key="1">
    <citation type="submission" date="2021-04" db="EMBL/GenBank/DDBJ databases">
        <title>Taxonomic assessment of Weissella genus.</title>
        <authorList>
            <person name="Fanelli F."/>
            <person name="Chieffi D."/>
            <person name="Dell'Aquila A."/>
            <person name="Gyu-Sung C."/>
            <person name="Franz C.M.A.P."/>
            <person name="Fusco V."/>
        </authorList>
    </citation>
    <scope>NUCLEOTIDE SEQUENCE</scope>
    <source>
        <strain evidence="10">LMG 25373</strain>
    </source>
</reference>
<feature type="binding site" evidence="7">
    <location>
        <position position="146"/>
    </location>
    <ligand>
        <name>ATP</name>
        <dbReference type="ChEBI" id="CHEBI:30616"/>
    </ligand>
</feature>
<feature type="binding site" evidence="7">
    <location>
        <begin position="151"/>
        <end position="157"/>
    </location>
    <ligand>
        <name>ATP</name>
        <dbReference type="ChEBI" id="CHEBI:30616"/>
    </ligand>
</feature>
<dbReference type="NCBIfam" id="NF004679">
    <property type="entry name" value="PRK06019.1-5"/>
    <property type="match status" value="1"/>
</dbReference>
<gene>
    <name evidence="7 8 10" type="primary">purK</name>
    <name evidence="10" type="ORF">KAK10_02240</name>
</gene>
<evidence type="ECO:0000256" key="4">
    <source>
        <dbReference type="ARBA" id="ARBA00022755"/>
    </source>
</evidence>
<sequence length="370" mass="40685">MNKAPILPPATIGIIGGGQLGQMLAQSAKTMGYHVGILDPIPDCPAAQVSDFQIIAAYDDQVALKKLANKCALLTYEFENVSLIALETLKNDVSLPQGLRLLAITQNRLVEKNFLRANDIPTVPFTEIQATTDLTTVGAYLPGILKTTVGGYDGHGQVDIANTTMITAHAQLYQQAPAILEKRLAFVQEISVMVTQDGLDQVHIWPIAENKHEQHVLKTSLIPAQVSPKVALQVTQIATKLAKKLDLRGVLGVEMFVTADEQVLVNELAPRPHNSGHYSIEAMNVSQFEGHIRSITNLPIAPLKLYQPALMVNLLGEQLTHARNELSHHPEWHFHDYGKAQIRPLRKLGHITVIGTNAINHNKNWLKTDK</sequence>
<comment type="subunit">
    <text evidence="7 8">Homodimer.</text>
</comment>
<dbReference type="SUPFAM" id="SSF51246">
    <property type="entry name" value="Rudiment single hybrid motif"/>
    <property type="match status" value="1"/>
</dbReference>
<dbReference type="SUPFAM" id="SSF56059">
    <property type="entry name" value="Glutathione synthetase ATP-binding domain-like"/>
    <property type="match status" value="1"/>
</dbReference>
<name>A0ABT0VG00_9LACO</name>
<keyword evidence="7 8" id="KW-0436">Ligase</keyword>
<feature type="binding site" evidence="7">
    <location>
        <position position="189"/>
    </location>
    <ligand>
        <name>ATP</name>
        <dbReference type="ChEBI" id="CHEBI:30616"/>
    </ligand>
</feature>
<evidence type="ECO:0000256" key="6">
    <source>
        <dbReference type="ARBA" id="ARBA00023211"/>
    </source>
</evidence>
<comment type="cofactor">
    <cofactor evidence="2">
        <name>Mg(2+)</name>
        <dbReference type="ChEBI" id="CHEBI:18420"/>
    </cofactor>
</comment>
<feature type="binding site" evidence="7">
    <location>
        <begin position="266"/>
        <end position="267"/>
    </location>
    <ligand>
        <name>ATP</name>
        <dbReference type="ChEBI" id="CHEBI:30616"/>
    </ligand>
</feature>
<comment type="similarity">
    <text evidence="7 8">Belongs to the PurK/PurT family.</text>
</comment>
<feature type="binding site" evidence="7">
    <location>
        <position position="108"/>
    </location>
    <ligand>
        <name>ATP</name>
        <dbReference type="ChEBI" id="CHEBI:30616"/>
    </ligand>
</feature>
<comment type="pathway">
    <text evidence="7 8">Purine metabolism; IMP biosynthesis via de novo pathway; 5-amino-1-(5-phospho-D-ribosyl)imidazole-4-carboxylate from 5-amino-1-(5-phospho-D-ribosyl)imidazole (N5-CAIR route): step 1/2.</text>
</comment>
<dbReference type="RefSeq" id="WP_205143312.1">
    <property type="nucleotide sequence ID" value="NZ_JAFBDN010000004.1"/>
</dbReference>
<protein>
    <recommendedName>
        <fullName evidence="7 8">N5-carboxyaminoimidazole ribonucleotide synthase</fullName>
        <shortName evidence="7 8">N5-CAIR synthase</shortName>
        <ecNumber evidence="7 8">6.3.4.18</ecNumber>
    </recommendedName>
    <alternativeName>
        <fullName evidence="7 8">5-(carboxyamino)imidazole ribonucleotide synthetase</fullName>
    </alternativeName>
</protein>
<dbReference type="SUPFAM" id="SSF52440">
    <property type="entry name" value="PreATP-grasp domain"/>
    <property type="match status" value="1"/>
</dbReference>
<accession>A0ABT0VG00</accession>
<dbReference type="GO" id="GO:0034028">
    <property type="term" value="F:5-(carboxyamino)imidazole ribonucleotide synthase activity"/>
    <property type="evidence" value="ECO:0007669"/>
    <property type="project" value="UniProtKB-EC"/>
</dbReference>
<comment type="function">
    <text evidence="7">Catalyzes the ATP-dependent conversion of 5-aminoimidazole ribonucleotide (AIR) and HCO(3)(-) to N5-carboxyaminoimidazole ribonucleotide (N5-CAIR).</text>
</comment>
<dbReference type="EC" id="6.3.4.18" evidence="7 8"/>
<feature type="binding site" evidence="7">
    <location>
        <begin position="181"/>
        <end position="184"/>
    </location>
    <ligand>
        <name>ATP</name>
        <dbReference type="ChEBI" id="CHEBI:30616"/>
    </ligand>
</feature>
<comment type="caution">
    <text evidence="10">The sequence shown here is derived from an EMBL/GenBank/DDBJ whole genome shotgun (WGS) entry which is preliminary data.</text>
</comment>
<keyword evidence="11" id="KW-1185">Reference proteome</keyword>
<dbReference type="Pfam" id="PF22660">
    <property type="entry name" value="RS_preATP-grasp-like"/>
    <property type="match status" value="1"/>
</dbReference>
<dbReference type="InterPro" id="IPR003135">
    <property type="entry name" value="ATP-grasp_carboxylate-amine"/>
</dbReference>
<proteinExistence type="inferred from homology"/>
<dbReference type="InterPro" id="IPR011761">
    <property type="entry name" value="ATP-grasp"/>
</dbReference>
<dbReference type="InterPro" id="IPR040686">
    <property type="entry name" value="PurK_C"/>
</dbReference>
<evidence type="ECO:0000256" key="3">
    <source>
        <dbReference type="ARBA" id="ARBA00022741"/>
    </source>
</evidence>
<dbReference type="HAMAP" id="MF_01928">
    <property type="entry name" value="PurK"/>
    <property type="match status" value="1"/>
</dbReference>
<evidence type="ECO:0000256" key="5">
    <source>
        <dbReference type="ARBA" id="ARBA00022840"/>
    </source>
</evidence>
<feature type="binding site" evidence="7">
    <location>
        <position position="212"/>
    </location>
    <ligand>
        <name>ATP</name>
        <dbReference type="ChEBI" id="CHEBI:30616"/>
    </ligand>
</feature>
<dbReference type="NCBIfam" id="NF004675">
    <property type="entry name" value="PRK06019.1-1"/>
    <property type="match status" value="1"/>
</dbReference>
<evidence type="ECO:0000313" key="10">
    <source>
        <dbReference type="EMBL" id="MCM2436751.1"/>
    </source>
</evidence>